<evidence type="ECO:0000313" key="3">
    <source>
        <dbReference type="EMBL" id="MVP01432.1"/>
    </source>
</evidence>
<dbReference type="OrthoDB" id="9784166at2"/>
<dbReference type="GO" id="GO:0005829">
    <property type="term" value="C:cytosol"/>
    <property type="evidence" value="ECO:0007669"/>
    <property type="project" value="TreeGrafter"/>
</dbReference>
<dbReference type="AlphaFoldDB" id="A0A7X3K0T0"/>
<dbReference type="PANTHER" id="PTHR11735:SF11">
    <property type="entry name" value="TRNA THREONYLCARBAMOYLADENOSINE BIOSYNTHESIS PROTEIN TSAB"/>
    <property type="match status" value="1"/>
</dbReference>
<feature type="region of interest" description="Disordered" evidence="1">
    <location>
        <begin position="1"/>
        <end position="34"/>
    </location>
</feature>
<keyword evidence="4" id="KW-1185">Reference proteome</keyword>
<dbReference type="RefSeq" id="WP_157337821.1">
    <property type="nucleotide sequence ID" value="NZ_RHLK01000012.1"/>
</dbReference>
<dbReference type="Pfam" id="PF00814">
    <property type="entry name" value="TsaD"/>
    <property type="match status" value="1"/>
</dbReference>
<dbReference type="SUPFAM" id="SSF53067">
    <property type="entry name" value="Actin-like ATPase domain"/>
    <property type="match status" value="1"/>
</dbReference>
<sequence>MNSKSLKNGQDNAPAASLDKHADEGGGRSRVDPGLHEIKPAAVLSNQPVIEGSPQAAAGSAVSGYCLAIDTSTSSLALALLEDGVPLDEKSSQVDRNHSIYIMPHVQELLAANGLRPRDLRSVAVGQGPGSYTGVRIAVTLAKTFSWSLNIPMAAVSSLEALALGGRTAALEQEREADIPATLATAASPEIPEAREPAGDTPLHGANGTPAPVRWFIPLMNARRGQAFTGLYAAAGDEPAALLAALLAADATEDKENGARWSCLIPDGIRLMTAYTAQLSEWIAGGSLPPDAGLHTGGGQASFRRPDEILFVGETDMFEDAIAQLSADLVIPVRSLSYNLKATEVGLLALARLARGESDNNFTFVPNYTQLTEAEVKLMAKS</sequence>
<dbReference type="PANTHER" id="PTHR11735">
    <property type="entry name" value="TRNA N6-ADENOSINE THREONYLCARBAMOYLTRANSFERASE"/>
    <property type="match status" value="1"/>
</dbReference>
<evidence type="ECO:0000256" key="1">
    <source>
        <dbReference type="SAM" id="MobiDB-lite"/>
    </source>
</evidence>
<evidence type="ECO:0000259" key="2">
    <source>
        <dbReference type="Pfam" id="PF00814"/>
    </source>
</evidence>
<accession>A0A7X3K0T0</accession>
<dbReference type="EMBL" id="RHLK01000012">
    <property type="protein sequence ID" value="MVP01432.1"/>
    <property type="molecule type" value="Genomic_DNA"/>
</dbReference>
<protein>
    <submittedName>
        <fullName evidence="3">tRNA (Adenosine(37)-N6)-threonylcarbamoyltransferase complex dimerization subunit type 1 TsaB</fullName>
    </submittedName>
</protein>
<proteinExistence type="predicted"/>
<dbReference type="Proteomes" id="UP000490800">
    <property type="component" value="Unassembled WGS sequence"/>
</dbReference>
<organism evidence="3 4">
    <name type="scientific">Paenibacillus lutrae</name>
    <dbReference type="NCBI Taxonomy" id="2078573"/>
    <lineage>
        <taxon>Bacteria</taxon>
        <taxon>Bacillati</taxon>
        <taxon>Bacillota</taxon>
        <taxon>Bacilli</taxon>
        <taxon>Bacillales</taxon>
        <taxon>Paenibacillaceae</taxon>
        <taxon>Paenibacillus</taxon>
    </lineage>
</organism>
<name>A0A7X3K0T0_9BACL</name>
<reference evidence="3 4" key="1">
    <citation type="journal article" date="2019" name="Microorganisms">
        <title>Paenibacillus lutrae sp. nov., A Chitinolytic Species Isolated from A River Otter in Castril Natural Park, Granada, Spain.</title>
        <authorList>
            <person name="Rodriguez M."/>
            <person name="Reina J.C."/>
            <person name="Bejar V."/>
            <person name="Llamas I."/>
        </authorList>
    </citation>
    <scope>NUCLEOTIDE SEQUENCE [LARGE SCALE GENOMIC DNA]</scope>
    <source>
        <strain evidence="3 4">N10</strain>
    </source>
</reference>
<feature type="compositionally biased region" description="Polar residues" evidence="1">
    <location>
        <begin position="1"/>
        <end position="11"/>
    </location>
</feature>
<dbReference type="GO" id="GO:0016740">
    <property type="term" value="F:transferase activity"/>
    <property type="evidence" value="ECO:0007669"/>
    <property type="project" value="UniProtKB-KW"/>
</dbReference>
<feature type="domain" description="Gcp-like" evidence="2">
    <location>
        <begin position="94"/>
        <end position="172"/>
    </location>
</feature>
<comment type="caution">
    <text evidence="3">The sequence shown here is derived from an EMBL/GenBank/DDBJ whole genome shotgun (WGS) entry which is preliminary data.</text>
</comment>
<dbReference type="Gene3D" id="3.30.420.40">
    <property type="match status" value="1"/>
</dbReference>
<dbReference type="InterPro" id="IPR022496">
    <property type="entry name" value="T6A_TsaB"/>
</dbReference>
<evidence type="ECO:0000313" key="4">
    <source>
        <dbReference type="Proteomes" id="UP000490800"/>
    </source>
</evidence>
<dbReference type="GO" id="GO:0002949">
    <property type="term" value="P:tRNA threonylcarbamoyladenosine modification"/>
    <property type="evidence" value="ECO:0007669"/>
    <property type="project" value="InterPro"/>
</dbReference>
<gene>
    <name evidence="3" type="primary">tsaB</name>
    <name evidence="3" type="ORF">EDM21_18200</name>
</gene>
<feature type="compositionally biased region" description="Basic and acidic residues" evidence="1">
    <location>
        <begin position="18"/>
        <end position="34"/>
    </location>
</feature>
<dbReference type="NCBIfam" id="TIGR03725">
    <property type="entry name" value="T6A_YeaZ"/>
    <property type="match status" value="1"/>
</dbReference>
<dbReference type="InterPro" id="IPR043129">
    <property type="entry name" value="ATPase_NBD"/>
</dbReference>
<dbReference type="InterPro" id="IPR000905">
    <property type="entry name" value="Gcp-like_dom"/>
</dbReference>
<keyword evidence="3" id="KW-0808">Transferase</keyword>